<evidence type="ECO:0008006" key="3">
    <source>
        <dbReference type="Google" id="ProtNLM"/>
    </source>
</evidence>
<proteinExistence type="predicted"/>
<dbReference type="Proteomes" id="UP001497482">
    <property type="component" value="Chromosome 12"/>
</dbReference>
<reference evidence="1 2" key="1">
    <citation type="submission" date="2024-04" db="EMBL/GenBank/DDBJ databases">
        <authorList>
            <person name="Waldvogel A.-M."/>
            <person name="Schoenle A."/>
        </authorList>
    </citation>
    <scope>NUCLEOTIDE SEQUENCE [LARGE SCALE GENOMIC DNA]</scope>
</reference>
<evidence type="ECO:0000313" key="1">
    <source>
        <dbReference type="EMBL" id="CAL1574588.1"/>
    </source>
</evidence>
<dbReference type="AlphaFoldDB" id="A0AAV2JAG9"/>
<accession>A0AAV2JAG9</accession>
<organism evidence="1 2">
    <name type="scientific">Knipowitschia caucasica</name>
    <name type="common">Caucasian dwarf goby</name>
    <name type="synonym">Pomatoschistus caucasicus</name>
    <dbReference type="NCBI Taxonomy" id="637954"/>
    <lineage>
        <taxon>Eukaryota</taxon>
        <taxon>Metazoa</taxon>
        <taxon>Chordata</taxon>
        <taxon>Craniata</taxon>
        <taxon>Vertebrata</taxon>
        <taxon>Euteleostomi</taxon>
        <taxon>Actinopterygii</taxon>
        <taxon>Neopterygii</taxon>
        <taxon>Teleostei</taxon>
        <taxon>Neoteleostei</taxon>
        <taxon>Acanthomorphata</taxon>
        <taxon>Gobiaria</taxon>
        <taxon>Gobiiformes</taxon>
        <taxon>Gobioidei</taxon>
        <taxon>Gobiidae</taxon>
        <taxon>Gobiinae</taxon>
        <taxon>Knipowitschia</taxon>
    </lineage>
</organism>
<evidence type="ECO:0000313" key="2">
    <source>
        <dbReference type="Proteomes" id="UP001497482"/>
    </source>
</evidence>
<name>A0AAV2JAG9_KNICA</name>
<protein>
    <recommendedName>
        <fullName evidence="3">Secreted protein</fullName>
    </recommendedName>
</protein>
<keyword evidence="2" id="KW-1185">Reference proteome</keyword>
<sequence>MGLGVWLTWGWVFGSHGAGCLAHMGLGVWLTWGWVFGSHGAGCLAHIGLENEFGGNVVSLCSAAEVWEQRSGAEKNRAPEPSPRHRWRWMQTISAIAHAQKCLWILH</sequence>
<dbReference type="EMBL" id="OZ035834">
    <property type="protein sequence ID" value="CAL1574588.1"/>
    <property type="molecule type" value="Genomic_DNA"/>
</dbReference>
<gene>
    <name evidence="1" type="ORF">KC01_LOCUS6303</name>
</gene>